<dbReference type="Proteomes" id="UP000275571">
    <property type="component" value="Plasmid cp33"/>
</dbReference>
<name>A0A386PQP7_9SPIR</name>
<geneLocation type="plasmid" evidence="2 3">
    <name>cp33</name>
</geneLocation>
<evidence type="ECO:0000313" key="3">
    <source>
        <dbReference type="Proteomes" id="UP000275571"/>
    </source>
</evidence>
<keyword evidence="3" id="KW-1185">Reference proteome</keyword>
<feature type="coiled-coil region" evidence="1">
    <location>
        <begin position="286"/>
        <end position="313"/>
    </location>
</feature>
<protein>
    <submittedName>
        <fullName evidence="2">Uncharacterized protein</fullName>
    </submittedName>
</protein>
<sequence length="647" mass="75053">MRRLPRVCKGEFSKYSRSRSFDEQRREQTKLGASEIGSILLGQDDYLRAIAHKTGLIKFKTTEQMEKGKIMEGLSFALYERQYRCEITAIYPNKYKNGVDGYNYFKKYRGGESPIGSTIDGWLLKTDGTVELLELKYSENKKYPACIKDYNKYGNPLRYKYFLAIYAQAQAQIANTGVDTCNVHFTMSDGNKRCVIKRNQPFIDHMFSIAYRFLNELPLYKEIVGDIIASGCSEDEYIDALREALKSRGASLYGELDAPDYDYKKALLAYLPKQKVVVSEAEAGVLEDLLIQIDSLEKEASQIMDTVVKEKKDKARALQGILRDQFPFIDDSSMYEAGDIIFTFTSDRYTNIIDRLNIIGINPTVRVEEDSIKQQELETQPQNEYDYLFTQEELEALNAPLVEEEVGEFSTTTYPKVIRGIEEIREYLGDAEAEEIYDTNNNSYTDDANNDNHIDSSCKEYNMSFFDDIDYNNEYDKGNLLEEDDMNNIKDNPDKRRVEQVKSQIKTRIKESVAEGSVKFSSKDLYELAEGYGVLESYFDYLSPEDLYLILKYFPLMPNRDDDWGGDINFYIRVYLEVRDKYAEEIRLFRQAELEKQAQVRFRESEALRFTDRQSKVSFGANKDREENEFFGEGLDFTTHEQESQQI</sequence>
<organism evidence="2 3">
    <name type="scientific">Borrelia turcica IST7</name>
    <dbReference type="NCBI Taxonomy" id="1104446"/>
    <lineage>
        <taxon>Bacteria</taxon>
        <taxon>Pseudomonadati</taxon>
        <taxon>Spirochaetota</taxon>
        <taxon>Spirochaetia</taxon>
        <taxon>Spirochaetales</taxon>
        <taxon>Borreliaceae</taxon>
        <taxon>Borrelia</taxon>
    </lineage>
</organism>
<dbReference type="InterPro" id="IPR011604">
    <property type="entry name" value="PDDEXK-like_dom_sf"/>
</dbReference>
<dbReference type="Gene3D" id="3.90.320.10">
    <property type="match status" value="1"/>
</dbReference>
<evidence type="ECO:0000313" key="2">
    <source>
        <dbReference type="EMBL" id="AYE36987.1"/>
    </source>
</evidence>
<keyword evidence="1" id="KW-0175">Coiled coil</keyword>
<keyword evidence="2" id="KW-0614">Plasmid</keyword>
<dbReference type="OrthoDB" id="351039at2"/>
<gene>
    <name evidence="2" type="ORF">DB313_05670</name>
</gene>
<dbReference type="KEGG" id="btur:DB313_05670"/>
<dbReference type="EMBL" id="CP028888">
    <property type="protein sequence ID" value="AYE36987.1"/>
    <property type="molecule type" value="Genomic_DNA"/>
</dbReference>
<dbReference type="RefSeq" id="WP_120104908.1">
    <property type="nucleotide sequence ID" value="NZ_CP028888.1"/>
</dbReference>
<dbReference type="InterPro" id="IPR011335">
    <property type="entry name" value="Restrct_endonuc-II-like"/>
</dbReference>
<evidence type="ECO:0000256" key="1">
    <source>
        <dbReference type="SAM" id="Coils"/>
    </source>
</evidence>
<accession>A0A386PQP7</accession>
<dbReference type="SUPFAM" id="SSF52980">
    <property type="entry name" value="Restriction endonuclease-like"/>
    <property type="match status" value="1"/>
</dbReference>
<proteinExistence type="predicted"/>
<reference evidence="2 3" key="1">
    <citation type="journal article" date="2018" name="Infect. Genet. Evol.">
        <title>Genome-wide analysis of Borrelia turcica and 'Candidatus Borrelia tachyglossi' shows relapsing fever-like genomes with unique genomic links to Lyme disease Borrelia.</title>
        <authorList>
            <person name="Gofton A.W."/>
            <person name="Margos G."/>
            <person name="Fingerle V."/>
            <person name="Hepner S."/>
            <person name="Loh S.M."/>
            <person name="Ryan U."/>
            <person name="Irwin P."/>
            <person name="Oskam C.L."/>
        </authorList>
    </citation>
    <scope>NUCLEOTIDE SEQUENCE [LARGE SCALE GENOMIC DNA]</scope>
    <source>
        <strain evidence="2 3">IST7</strain>
        <plasmid evidence="2">cp33</plasmid>
    </source>
</reference>
<dbReference type="AlphaFoldDB" id="A0A386PQP7"/>